<protein>
    <submittedName>
        <fullName evidence="1">Uncharacterized protein</fullName>
    </submittedName>
</protein>
<proteinExistence type="predicted"/>
<keyword evidence="2" id="KW-1185">Reference proteome</keyword>
<organism evidence="1 2">
    <name type="scientific">Ligilactobacillus equi DPC 6820</name>
    <dbReference type="NCBI Taxonomy" id="1392007"/>
    <lineage>
        <taxon>Bacteria</taxon>
        <taxon>Bacillati</taxon>
        <taxon>Bacillota</taxon>
        <taxon>Bacilli</taxon>
        <taxon>Lactobacillales</taxon>
        <taxon>Lactobacillaceae</taxon>
        <taxon>Ligilactobacillus</taxon>
    </lineage>
</organism>
<dbReference type="Proteomes" id="UP000018559">
    <property type="component" value="Unassembled WGS sequence"/>
</dbReference>
<dbReference type="PATRIC" id="fig|1392007.3.peg.1420"/>
<dbReference type="RefSeq" id="WP_023860014.1">
    <property type="nucleotide sequence ID" value="NZ_AWWH01000158.1"/>
</dbReference>
<reference evidence="1 2" key="1">
    <citation type="journal article" date="2014" name="Genome Announc.">
        <title>The Genome of the Predominant Equine Lactobacillus Species, Lactobacillus equi, Is Reflective of Its Lifestyle Adaptations to an Herbivorous Host.</title>
        <authorList>
            <person name="O'Donnell M.M."/>
            <person name="Harris H.M."/>
            <person name="O'Toole P.W."/>
            <person name="Ross R.P."/>
        </authorList>
    </citation>
    <scope>NUCLEOTIDE SEQUENCE [LARGE SCALE GENOMIC DNA]</scope>
    <source>
        <strain evidence="1 2">DPC 6820</strain>
    </source>
</reference>
<dbReference type="EMBL" id="AWWH01000158">
    <property type="protein sequence ID" value="ETA73764.1"/>
    <property type="molecule type" value="Genomic_DNA"/>
</dbReference>
<comment type="caution">
    <text evidence="1">The sequence shown here is derived from an EMBL/GenBank/DDBJ whole genome shotgun (WGS) entry which is preliminary data.</text>
</comment>
<name>V7HU62_9LACO</name>
<gene>
    <name evidence="1" type="ORF">LEQ_0067c</name>
</gene>
<evidence type="ECO:0000313" key="2">
    <source>
        <dbReference type="Proteomes" id="UP000018559"/>
    </source>
</evidence>
<dbReference type="AlphaFoldDB" id="V7HU62"/>
<accession>V7HU62</accession>
<sequence>MKTYQKTTTVQAEQFDGSKKMIDKYGIRIFDLVSNPVLKSEEPKFYLPNGVSPELVFDSSEIKIGDWIATDNNGKVWPVSDEDFKNDFHEIKKRRILDKIGSGE</sequence>
<evidence type="ECO:0000313" key="1">
    <source>
        <dbReference type="EMBL" id="ETA73764.1"/>
    </source>
</evidence>